<organism evidence="4 5">
    <name type="scientific">Saccharopolyspora hordei</name>
    <dbReference type="NCBI Taxonomy" id="1838"/>
    <lineage>
        <taxon>Bacteria</taxon>
        <taxon>Bacillati</taxon>
        <taxon>Actinomycetota</taxon>
        <taxon>Actinomycetes</taxon>
        <taxon>Pseudonocardiales</taxon>
        <taxon>Pseudonocardiaceae</taxon>
        <taxon>Saccharopolyspora</taxon>
    </lineage>
</organism>
<comment type="caution">
    <text evidence="4">The sequence shown here is derived from an EMBL/GenBank/DDBJ whole genome shotgun (WGS) entry which is preliminary data.</text>
</comment>
<evidence type="ECO:0000256" key="2">
    <source>
        <dbReference type="SAM" id="Phobius"/>
    </source>
</evidence>
<feature type="region of interest" description="Disordered" evidence="1">
    <location>
        <begin position="69"/>
        <end position="89"/>
    </location>
</feature>
<feature type="compositionally biased region" description="Gly residues" evidence="1">
    <location>
        <begin position="80"/>
        <end position="89"/>
    </location>
</feature>
<keyword evidence="2" id="KW-1133">Transmembrane helix</keyword>
<sequence>MGKTARLLGVTTIAVSLMGFSGTAFAGGGDAGDGGGNNHLKGLVNVGVSCVAVPVSASVPILSIIKGESENEAESAADVCGGGDYNNYY</sequence>
<name>A0A853AVG5_9PSEU</name>
<evidence type="ECO:0000256" key="1">
    <source>
        <dbReference type="SAM" id="MobiDB-lite"/>
    </source>
</evidence>
<dbReference type="EMBL" id="JACCFJ010000001">
    <property type="protein sequence ID" value="NYI86650.1"/>
    <property type="molecule type" value="Genomic_DNA"/>
</dbReference>
<feature type="chain" id="PRO_5032729689" description="Chaplin domain-containing protein" evidence="3">
    <location>
        <begin position="27"/>
        <end position="89"/>
    </location>
</feature>
<keyword evidence="3" id="KW-0732">Signal</keyword>
<protein>
    <recommendedName>
        <fullName evidence="6">Chaplin domain-containing protein</fullName>
    </recommendedName>
</protein>
<keyword evidence="5" id="KW-1185">Reference proteome</keyword>
<proteinExistence type="predicted"/>
<dbReference type="AlphaFoldDB" id="A0A853AVG5"/>
<reference evidence="4 5" key="1">
    <citation type="submission" date="2020-07" db="EMBL/GenBank/DDBJ databases">
        <title>Sequencing the genomes of 1000 actinobacteria strains.</title>
        <authorList>
            <person name="Klenk H.-P."/>
        </authorList>
    </citation>
    <scope>NUCLEOTIDE SEQUENCE [LARGE SCALE GENOMIC DNA]</scope>
    <source>
        <strain evidence="4 5">DSM 44065</strain>
    </source>
</reference>
<dbReference type="Proteomes" id="UP000587002">
    <property type="component" value="Unassembled WGS sequence"/>
</dbReference>
<accession>A0A853AVG5</accession>
<keyword evidence="2" id="KW-0812">Transmembrane</keyword>
<gene>
    <name evidence="4" type="ORF">HNR68_005280</name>
</gene>
<evidence type="ECO:0000313" key="4">
    <source>
        <dbReference type="EMBL" id="NYI86650.1"/>
    </source>
</evidence>
<feature type="signal peptide" evidence="3">
    <location>
        <begin position="1"/>
        <end position="26"/>
    </location>
</feature>
<evidence type="ECO:0008006" key="6">
    <source>
        <dbReference type="Google" id="ProtNLM"/>
    </source>
</evidence>
<feature type="transmembrane region" description="Helical" evidence="2">
    <location>
        <begin position="42"/>
        <end position="65"/>
    </location>
</feature>
<dbReference type="RefSeq" id="WP_179724394.1">
    <property type="nucleotide sequence ID" value="NZ_BAABFH010000001.1"/>
</dbReference>
<evidence type="ECO:0000313" key="5">
    <source>
        <dbReference type="Proteomes" id="UP000587002"/>
    </source>
</evidence>
<keyword evidence="2" id="KW-0472">Membrane</keyword>
<evidence type="ECO:0000256" key="3">
    <source>
        <dbReference type="SAM" id="SignalP"/>
    </source>
</evidence>